<keyword evidence="2" id="KW-0808">Transferase</keyword>
<organism evidence="3 4">
    <name type="scientific">Marinobacterium aestuariivivens</name>
    <dbReference type="NCBI Taxonomy" id="1698799"/>
    <lineage>
        <taxon>Bacteria</taxon>
        <taxon>Pseudomonadati</taxon>
        <taxon>Pseudomonadota</taxon>
        <taxon>Gammaproteobacteria</taxon>
        <taxon>Oceanospirillales</taxon>
        <taxon>Oceanospirillaceae</taxon>
        <taxon>Marinobacterium</taxon>
    </lineage>
</organism>
<evidence type="ECO:0000313" key="3">
    <source>
        <dbReference type="EMBL" id="MFC6671431.1"/>
    </source>
</evidence>
<evidence type="ECO:0000313" key="4">
    <source>
        <dbReference type="Proteomes" id="UP001596422"/>
    </source>
</evidence>
<dbReference type="Pfam" id="PF03881">
    <property type="entry name" value="Fructosamin_kin"/>
    <property type="match status" value="1"/>
</dbReference>
<dbReference type="EMBL" id="JBHSWE010000001">
    <property type="protein sequence ID" value="MFC6671431.1"/>
    <property type="molecule type" value="Genomic_DNA"/>
</dbReference>
<protein>
    <submittedName>
        <fullName evidence="3">Fructosamine kinase family protein</fullName>
    </submittedName>
</protein>
<gene>
    <name evidence="3" type="ORF">ACFQDL_16150</name>
</gene>
<keyword evidence="4" id="KW-1185">Reference proteome</keyword>
<proteinExistence type="inferred from homology"/>
<dbReference type="GO" id="GO:0016301">
    <property type="term" value="F:kinase activity"/>
    <property type="evidence" value="ECO:0007669"/>
    <property type="project" value="UniProtKB-KW"/>
</dbReference>
<dbReference type="SUPFAM" id="SSF56112">
    <property type="entry name" value="Protein kinase-like (PK-like)"/>
    <property type="match status" value="1"/>
</dbReference>
<accession>A0ABW2A1U6</accession>
<dbReference type="PIRSF" id="PIRSF006221">
    <property type="entry name" value="Ketosamine-3-kinase"/>
    <property type="match status" value="1"/>
</dbReference>
<reference evidence="4" key="1">
    <citation type="journal article" date="2019" name="Int. J. Syst. Evol. Microbiol.">
        <title>The Global Catalogue of Microorganisms (GCM) 10K type strain sequencing project: providing services to taxonomists for standard genome sequencing and annotation.</title>
        <authorList>
            <consortium name="The Broad Institute Genomics Platform"/>
            <consortium name="The Broad Institute Genome Sequencing Center for Infectious Disease"/>
            <person name="Wu L."/>
            <person name="Ma J."/>
        </authorList>
    </citation>
    <scope>NUCLEOTIDE SEQUENCE [LARGE SCALE GENOMIC DNA]</scope>
    <source>
        <strain evidence="4">NBRC 111756</strain>
    </source>
</reference>
<dbReference type="RefSeq" id="WP_379909941.1">
    <property type="nucleotide sequence ID" value="NZ_JBHSWE010000001.1"/>
</dbReference>
<dbReference type="Gene3D" id="3.90.1200.10">
    <property type="match status" value="1"/>
</dbReference>
<comment type="caution">
    <text evidence="3">The sequence shown here is derived from an EMBL/GenBank/DDBJ whole genome shotgun (WGS) entry which is preliminary data.</text>
</comment>
<evidence type="ECO:0000256" key="1">
    <source>
        <dbReference type="ARBA" id="ARBA00009460"/>
    </source>
</evidence>
<keyword evidence="2 3" id="KW-0418">Kinase</keyword>
<evidence type="ECO:0000256" key="2">
    <source>
        <dbReference type="PIRNR" id="PIRNR006221"/>
    </source>
</evidence>
<dbReference type="Proteomes" id="UP001596422">
    <property type="component" value="Unassembled WGS sequence"/>
</dbReference>
<dbReference type="InterPro" id="IPR016477">
    <property type="entry name" value="Fructo-/Ketosamine-3-kinase"/>
</dbReference>
<sequence>MPDSVPKPISEWLRQQRRPAVARVTRLGGSRGSVVSRLDLHDGSRLLHKCYRADAAEAVAAEARGLEDLARTGPVAVPAVLYQYGDSLLLEYIDGAAPADDFWARLGEGLAALHLKPKPAFGYGIDSFCGGTRQPNMKLSDGYRFFAERRLLHGAQLCFGRRLLSRDEVQQLESIAARLEQWLPQDDPRLLHGDLWSGNVLAGARGQPVLIDPAVYWGWAETDLAMTRLFGGFDPAFYEAYQGVRPLLPGWEQRAELYNLWHLLNHLYLFGGGYKAAVRDLCRRYGR</sequence>
<dbReference type="PANTHER" id="PTHR12149:SF8">
    <property type="entry name" value="PROTEIN-RIBULOSAMINE 3-KINASE"/>
    <property type="match status" value="1"/>
</dbReference>
<comment type="similarity">
    <text evidence="1 2">Belongs to the fructosamine kinase family.</text>
</comment>
<name>A0ABW2A1U6_9GAMM</name>
<dbReference type="PANTHER" id="PTHR12149">
    <property type="entry name" value="FRUCTOSAMINE 3 KINASE-RELATED PROTEIN"/>
    <property type="match status" value="1"/>
</dbReference>
<dbReference type="Gene3D" id="3.30.200.20">
    <property type="entry name" value="Phosphorylase Kinase, domain 1"/>
    <property type="match status" value="1"/>
</dbReference>
<dbReference type="InterPro" id="IPR011009">
    <property type="entry name" value="Kinase-like_dom_sf"/>
</dbReference>